<accession>A0A0K6G4J8</accession>
<dbReference type="InterPro" id="IPR000719">
    <property type="entry name" value="Prot_kinase_dom"/>
</dbReference>
<proteinExistence type="predicted"/>
<evidence type="ECO:0000259" key="2">
    <source>
        <dbReference type="PROSITE" id="PS50011"/>
    </source>
</evidence>
<evidence type="ECO:0000313" key="3">
    <source>
        <dbReference type="EMBL" id="CUA73288.1"/>
    </source>
</evidence>
<dbReference type="PROSITE" id="PS50011">
    <property type="entry name" value="PROTEIN_KINASE_DOM"/>
    <property type="match status" value="1"/>
</dbReference>
<feature type="region of interest" description="Disordered" evidence="1">
    <location>
        <begin position="172"/>
        <end position="252"/>
    </location>
</feature>
<dbReference type="PANTHER" id="PTHR38248:SF2">
    <property type="entry name" value="FUNK1 11"/>
    <property type="match status" value="1"/>
</dbReference>
<dbReference type="InterPro" id="IPR040976">
    <property type="entry name" value="Pkinase_fungal"/>
</dbReference>
<sequence length="652" mass="73017">MSLSTPPPFHSTPTQVRVQTASNTLKTSELHLLQNELRDNVISDVDFEFFVREVLKFSDDKSDTLVQSIREGKVGSLDEWSNIFTPITASRGEPHIYDPLIKLVHWIQDQLRKELCWESTTDLKFHNTWSKPLEGSKAYRKPDITATGGAQAPYPKWQEALVVWEVKDKPSKPSGLTIPVSDEASHDHGHLFPVGLAPQPYSDPGPPLSKKRGALEPLLAPARKKNKSNSSSQTTNANHANTHDTTRKSESPLEQLLSYSLEAMTAQPHRRYTIGILLDDFNMQLVFHCRGFVLTSKPFDIQLEREKLTVAVAALWVADLATLGFERHIIGPDGKTALNLIGSELSVGGMDAVIKQTLYKARALFGRGSAAFLVADKKNPSDLYVVKISCQAKTREPESEFLKAAADIPNVIRMARSANWGDMLEGFGQRFLELVEKYEPREFRVLVLSPVCELITAIKEASVLKTCFIKLVKAHHGLFEQKILHCDISIGNLMYDVRTQEPYLIDVDLGKSIEKLGTPSSNHRTGTLPFMAIDLLVPKPPPHLYRHDLESFFYVLVWICAKEHHGWHLVDSVAAMAKEKLYFIVQFDIKDLHVRDGYTELKSTWITALHTLFGAGVAKKLLMAKRDKSFENSTLGGEVTYETFLEAIGGSP</sequence>
<dbReference type="PANTHER" id="PTHR38248">
    <property type="entry name" value="FUNK1 6"/>
    <property type="match status" value="1"/>
</dbReference>
<evidence type="ECO:0000256" key="1">
    <source>
        <dbReference type="SAM" id="MobiDB-lite"/>
    </source>
</evidence>
<organism evidence="3 4">
    <name type="scientific">Rhizoctonia solani</name>
    <dbReference type="NCBI Taxonomy" id="456999"/>
    <lineage>
        <taxon>Eukaryota</taxon>
        <taxon>Fungi</taxon>
        <taxon>Dikarya</taxon>
        <taxon>Basidiomycota</taxon>
        <taxon>Agaricomycotina</taxon>
        <taxon>Agaricomycetes</taxon>
        <taxon>Cantharellales</taxon>
        <taxon>Ceratobasidiaceae</taxon>
        <taxon>Rhizoctonia</taxon>
    </lineage>
</organism>
<keyword evidence="4" id="KW-1185">Reference proteome</keyword>
<feature type="compositionally biased region" description="Basic and acidic residues" evidence="1">
    <location>
        <begin position="241"/>
        <end position="251"/>
    </location>
</feature>
<gene>
    <name evidence="3" type="ORF">RSOLAG22IIIB_05236</name>
</gene>
<dbReference type="AlphaFoldDB" id="A0A0K6G4J8"/>
<dbReference type="EMBL" id="CYGV01001367">
    <property type="protein sequence ID" value="CUA73288.1"/>
    <property type="molecule type" value="Genomic_DNA"/>
</dbReference>
<protein>
    <recommendedName>
        <fullName evidence="2">Protein kinase domain-containing protein</fullName>
    </recommendedName>
</protein>
<reference evidence="3 4" key="1">
    <citation type="submission" date="2015-07" db="EMBL/GenBank/DDBJ databases">
        <authorList>
            <person name="Noorani M."/>
        </authorList>
    </citation>
    <scope>NUCLEOTIDE SEQUENCE [LARGE SCALE GENOMIC DNA]</scope>
    <source>
        <strain evidence="3">BBA 69670</strain>
    </source>
</reference>
<feature type="domain" description="Protein kinase" evidence="2">
    <location>
        <begin position="359"/>
        <end position="613"/>
    </location>
</feature>
<feature type="compositionally biased region" description="Low complexity" evidence="1">
    <location>
        <begin position="228"/>
        <end position="240"/>
    </location>
</feature>
<dbReference type="Gene3D" id="1.10.510.10">
    <property type="entry name" value="Transferase(Phosphotransferase) domain 1"/>
    <property type="match status" value="1"/>
</dbReference>
<dbReference type="GO" id="GO:0004672">
    <property type="term" value="F:protein kinase activity"/>
    <property type="evidence" value="ECO:0007669"/>
    <property type="project" value="InterPro"/>
</dbReference>
<name>A0A0K6G4J8_9AGAM</name>
<dbReference type="GO" id="GO:0005524">
    <property type="term" value="F:ATP binding"/>
    <property type="evidence" value="ECO:0007669"/>
    <property type="project" value="InterPro"/>
</dbReference>
<dbReference type="InterPro" id="IPR011009">
    <property type="entry name" value="Kinase-like_dom_sf"/>
</dbReference>
<dbReference type="SMART" id="SM00220">
    <property type="entry name" value="S_TKc"/>
    <property type="match status" value="1"/>
</dbReference>
<evidence type="ECO:0000313" key="4">
    <source>
        <dbReference type="Proteomes" id="UP000044841"/>
    </source>
</evidence>
<dbReference type="Proteomes" id="UP000044841">
    <property type="component" value="Unassembled WGS sequence"/>
</dbReference>
<dbReference type="SUPFAM" id="SSF56112">
    <property type="entry name" value="Protein kinase-like (PK-like)"/>
    <property type="match status" value="1"/>
</dbReference>
<dbReference type="Pfam" id="PF17667">
    <property type="entry name" value="Pkinase_fungal"/>
    <property type="match status" value="2"/>
</dbReference>